<dbReference type="GO" id="GO:0003955">
    <property type="term" value="F:NAD(P)H dehydrogenase (quinone) activity"/>
    <property type="evidence" value="ECO:0007669"/>
    <property type="project" value="TreeGrafter"/>
</dbReference>
<reference evidence="7" key="1">
    <citation type="journal article" date="2019" name="PLoS Negl. Trop. Dis.">
        <title>Revisiting the worldwide diversity of Leptospira species in the environment.</title>
        <authorList>
            <person name="Vincent A.T."/>
            <person name="Schiettekatte O."/>
            <person name="Bourhy P."/>
            <person name="Veyrier F.J."/>
            <person name="Picardeau M."/>
        </authorList>
    </citation>
    <scope>NUCLEOTIDE SEQUENCE [LARGE SCALE GENOMIC DNA]</scope>
    <source>
        <strain evidence="7">201800299</strain>
    </source>
</reference>
<keyword evidence="4" id="KW-0274">FAD</keyword>
<dbReference type="OrthoDB" id="9784880at2"/>
<dbReference type="PANTHER" id="PTHR42913:SF3">
    <property type="entry name" value="64 KDA MITOCHONDRIAL NADH DEHYDROGENASE (EUROFUNG)"/>
    <property type="match status" value="1"/>
</dbReference>
<gene>
    <name evidence="7" type="ORF">EHQ17_08420</name>
</gene>
<evidence type="ECO:0000313" key="7">
    <source>
        <dbReference type="EMBL" id="TGK34443.1"/>
    </source>
</evidence>
<dbReference type="SUPFAM" id="SSF51905">
    <property type="entry name" value="FAD/NAD(P)-binding domain"/>
    <property type="match status" value="1"/>
</dbReference>
<evidence type="ECO:0000256" key="2">
    <source>
        <dbReference type="ARBA" id="ARBA00005272"/>
    </source>
</evidence>
<protein>
    <submittedName>
        <fullName evidence="7">NADH dehydrogenase FAD-containing subunit</fullName>
    </submittedName>
</protein>
<dbReference type="AlphaFoldDB" id="A0A5F1YAL1"/>
<sequence>MSQIKTVLIAGGGYAGIIAANRLVRKKLPIEIVLVTARETFQERIRNHQLLAGTLKNTYTIRSLLHKSVKLVIEKIAKIEPQSKRVVLENGSALKYDHLVYSLGVQGSSAAKINTNVYFRISETEECAKMHELLKSNPNAKITVLGAGLSGIETAAELAENFPNLRLTLVDASPLGKGFSVPAQKKLREFFENKNVRILEHSKIMEYEDDALVTADGKRIEHDFCVLSSGLSASKVGEQSGLRTNPIGQVYVNQFLEVEDYPEIIGAGDCVQVVSSGYDHLRMACASALPMGIYAAERLTHLLGGKTKKGIAPFSFAYLGRNASLGRKDGVIQVSNPDDSPTLKIWTSRSAVWIKESICKLTILSFRLEKWFDFYFWKSFPETKAEYGTAVLATESEK</sequence>
<organism evidence="7 8">
    <name type="scientific">Leptospira gomenensis</name>
    <dbReference type="NCBI Taxonomy" id="2484974"/>
    <lineage>
        <taxon>Bacteria</taxon>
        <taxon>Pseudomonadati</taxon>
        <taxon>Spirochaetota</taxon>
        <taxon>Spirochaetia</taxon>
        <taxon>Leptospirales</taxon>
        <taxon>Leptospiraceae</taxon>
        <taxon>Leptospira</taxon>
    </lineage>
</organism>
<dbReference type="InterPro" id="IPR023753">
    <property type="entry name" value="FAD/NAD-binding_dom"/>
</dbReference>
<dbReference type="Gene3D" id="3.50.50.100">
    <property type="match status" value="1"/>
</dbReference>
<dbReference type="PRINTS" id="PR00368">
    <property type="entry name" value="FADPNR"/>
</dbReference>
<dbReference type="InterPro" id="IPR036188">
    <property type="entry name" value="FAD/NAD-bd_sf"/>
</dbReference>
<proteinExistence type="inferred from homology"/>
<comment type="cofactor">
    <cofactor evidence="1">
        <name>FAD</name>
        <dbReference type="ChEBI" id="CHEBI:57692"/>
    </cofactor>
</comment>
<evidence type="ECO:0000256" key="3">
    <source>
        <dbReference type="ARBA" id="ARBA00022630"/>
    </source>
</evidence>
<evidence type="ECO:0000256" key="5">
    <source>
        <dbReference type="ARBA" id="ARBA00023002"/>
    </source>
</evidence>
<evidence type="ECO:0000256" key="1">
    <source>
        <dbReference type="ARBA" id="ARBA00001974"/>
    </source>
</evidence>
<evidence type="ECO:0000256" key="4">
    <source>
        <dbReference type="ARBA" id="ARBA00022827"/>
    </source>
</evidence>
<dbReference type="EMBL" id="RQFA01000037">
    <property type="protein sequence ID" value="TGK34443.1"/>
    <property type="molecule type" value="Genomic_DNA"/>
</dbReference>
<dbReference type="RefSeq" id="WP_135591015.1">
    <property type="nucleotide sequence ID" value="NZ_RQEZ01000098.1"/>
</dbReference>
<name>A0A5F1YAL1_9LEPT</name>
<dbReference type="Pfam" id="PF07992">
    <property type="entry name" value="Pyr_redox_2"/>
    <property type="match status" value="1"/>
</dbReference>
<dbReference type="PANTHER" id="PTHR42913">
    <property type="entry name" value="APOPTOSIS-INDUCING FACTOR 1"/>
    <property type="match status" value="1"/>
</dbReference>
<evidence type="ECO:0000313" key="8">
    <source>
        <dbReference type="Proteomes" id="UP000298277"/>
    </source>
</evidence>
<comment type="caution">
    <text evidence="7">The sequence shown here is derived from an EMBL/GenBank/DDBJ whole genome shotgun (WGS) entry which is preliminary data.</text>
</comment>
<comment type="similarity">
    <text evidence="2">Belongs to the NADH dehydrogenase family.</text>
</comment>
<dbReference type="Proteomes" id="UP000298277">
    <property type="component" value="Unassembled WGS sequence"/>
</dbReference>
<keyword evidence="8" id="KW-1185">Reference proteome</keyword>
<feature type="domain" description="FAD/NAD(P)-binding" evidence="6">
    <location>
        <begin position="6"/>
        <end position="283"/>
    </location>
</feature>
<keyword evidence="3" id="KW-0285">Flavoprotein</keyword>
<dbReference type="GO" id="GO:0019646">
    <property type="term" value="P:aerobic electron transport chain"/>
    <property type="evidence" value="ECO:0007669"/>
    <property type="project" value="TreeGrafter"/>
</dbReference>
<evidence type="ECO:0000259" key="6">
    <source>
        <dbReference type="Pfam" id="PF07992"/>
    </source>
</evidence>
<keyword evidence="5" id="KW-0560">Oxidoreductase</keyword>
<accession>A0A5F1YAL1</accession>
<dbReference type="InterPro" id="IPR051169">
    <property type="entry name" value="NADH-Q_oxidoreductase"/>
</dbReference>